<accession>A0A916TAD5</accession>
<organism evidence="1 2">
    <name type="scientific">Flexivirga endophytica</name>
    <dbReference type="NCBI Taxonomy" id="1849103"/>
    <lineage>
        <taxon>Bacteria</taxon>
        <taxon>Bacillati</taxon>
        <taxon>Actinomycetota</taxon>
        <taxon>Actinomycetes</taxon>
        <taxon>Micrococcales</taxon>
        <taxon>Dermacoccaceae</taxon>
        <taxon>Flexivirga</taxon>
    </lineage>
</organism>
<proteinExistence type="predicted"/>
<name>A0A916TAD5_9MICO</name>
<sequence>MGKQHYMPAGFIGYFGQPHAENLAPRRRRVWVARRGVPAIWRARAQNVGVSKKKANLYDSRDPGGLSLDPTLTKTESVLGYLEGFCAQVIRTGAVDANLLVIGVAPFVAGLLIRHPSLAAPAWSELGTSDTRSSSHALGERWRAFWRTVDHLVFNARWTVIESTFPLVTTDLGYVWLPGDGMGILHIPIHPFAMLQLSPGRSFYLGDKVVHIEVQHWNNTALLQSQFGMILDANDVYGMDKELVQIAHSAMHDDGPLEIDGIDMQLLTGSRHIAHIATGLGSNNPILAWRRFHLAQHDLFGCWCDENNEDAGMSATERREWDAAIAAVDREARVSVPRRDIITPWDLMLGPAYASRPLQIEPRR</sequence>
<protein>
    <recommendedName>
        <fullName evidence="3">DUF4238 domain-containing protein</fullName>
    </recommendedName>
</protein>
<evidence type="ECO:0000313" key="1">
    <source>
        <dbReference type="EMBL" id="GGB37806.1"/>
    </source>
</evidence>
<keyword evidence="2" id="KW-1185">Reference proteome</keyword>
<dbReference type="EMBL" id="BMHI01000004">
    <property type="protein sequence ID" value="GGB37806.1"/>
    <property type="molecule type" value="Genomic_DNA"/>
</dbReference>
<dbReference type="Proteomes" id="UP000636793">
    <property type="component" value="Unassembled WGS sequence"/>
</dbReference>
<reference evidence="1" key="2">
    <citation type="submission" date="2020-09" db="EMBL/GenBank/DDBJ databases">
        <authorList>
            <person name="Sun Q."/>
            <person name="Zhou Y."/>
        </authorList>
    </citation>
    <scope>NUCLEOTIDE SEQUENCE</scope>
    <source>
        <strain evidence="1">CGMCC 1.15085</strain>
    </source>
</reference>
<comment type="caution">
    <text evidence="1">The sequence shown here is derived from an EMBL/GenBank/DDBJ whole genome shotgun (WGS) entry which is preliminary data.</text>
</comment>
<evidence type="ECO:0008006" key="3">
    <source>
        <dbReference type="Google" id="ProtNLM"/>
    </source>
</evidence>
<gene>
    <name evidence="1" type="ORF">GCM10011492_30700</name>
</gene>
<reference evidence="1" key="1">
    <citation type="journal article" date="2014" name="Int. J. Syst. Evol. Microbiol.">
        <title>Complete genome sequence of Corynebacterium casei LMG S-19264T (=DSM 44701T), isolated from a smear-ripened cheese.</title>
        <authorList>
            <consortium name="US DOE Joint Genome Institute (JGI-PGF)"/>
            <person name="Walter F."/>
            <person name="Albersmeier A."/>
            <person name="Kalinowski J."/>
            <person name="Ruckert C."/>
        </authorList>
    </citation>
    <scope>NUCLEOTIDE SEQUENCE</scope>
    <source>
        <strain evidence="1">CGMCC 1.15085</strain>
    </source>
</reference>
<dbReference type="AlphaFoldDB" id="A0A916TAD5"/>
<evidence type="ECO:0000313" key="2">
    <source>
        <dbReference type="Proteomes" id="UP000636793"/>
    </source>
</evidence>